<dbReference type="Pfam" id="PF12937">
    <property type="entry name" value="F-box-like"/>
    <property type="match status" value="1"/>
</dbReference>
<sequence>MARLLDLPAELLLTIYGTLESIQDAARLAQCCKALHQIFNHQGHQKRILKSIVTNSNLPLPKNPNKTWLKAHFGADCFWKPTESQLPAKLVNTNTREFLTIPGVPSVICPLTGWDSTHLKKDEEAGEELYAWDADEIFGRRYPDDDSPPTNFCYFIGQAGDTMAMVDAETGWVLNYDQGGFGENADGGIIADSVPSLLVLLGTIEMTVARMGEVPSDLRDEAIAKYENIRHVVLVALREIMAEYDDSVEEGSRFWDYMFEMCTEY</sequence>
<comment type="caution">
    <text evidence="2">The sequence shown here is derived from an EMBL/GenBank/DDBJ whole genome shotgun (WGS) entry which is preliminary data.</text>
</comment>
<evidence type="ECO:0000313" key="2">
    <source>
        <dbReference type="EMBL" id="KAF4230006.1"/>
    </source>
</evidence>
<dbReference type="InterPro" id="IPR036047">
    <property type="entry name" value="F-box-like_dom_sf"/>
</dbReference>
<reference evidence="2" key="1">
    <citation type="journal article" date="2020" name="bioRxiv">
        <title>Genomic and phenotypic heterogeneity of clinical isolates of the human pathogens Aspergillus fumigatus, Aspergillus lentulus and Aspergillus fumigatiaffinis.</title>
        <authorList>
            <person name="dos Santos R.A.C."/>
            <person name="Steenwyk J.L."/>
            <person name="Rivero-Menendez O."/>
            <person name="Mead M.E."/>
            <person name="Silva L.P."/>
            <person name="Bastos R.W."/>
            <person name="Alastruey-Izquierdo A."/>
            <person name="Goldman G.H."/>
            <person name="Rokas A."/>
        </authorList>
    </citation>
    <scope>NUCLEOTIDE SEQUENCE</scope>
    <source>
        <strain evidence="2">CNM-CM6805</strain>
    </source>
</reference>
<accession>A0A8H4M6E1</accession>
<dbReference type="Proteomes" id="UP000653565">
    <property type="component" value="Unassembled WGS sequence"/>
</dbReference>
<dbReference type="AlphaFoldDB" id="A0A8H4M6E1"/>
<name>A0A8H4M6E1_9EURO</name>
<dbReference type="SUPFAM" id="SSF81383">
    <property type="entry name" value="F-box domain"/>
    <property type="match status" value="1"/>
</dbReference>
<protein>
    <recommendedName>
        <fullName evidence="1">F-box domain-containing protein</fullName>
    </recommendedName>
</protein>
<evidence type="ECO:0000313" key="3">
    <source>
        <dbReference type="Proteomes" id="UP000653565"/>
    </source>
</evidence>
<gene>
    <name evidence="2" type="ORF">CNMCM6805_001043</name>
</gene>
<organism evidence="2 3">
    <name type="scientific">Aspergillus fumigatiaffinis</name>
    <dbReference type="NCBI Taxonomy" id="340414"/>
    <lineage>
        <taxon>Eukaryota</taxon>
        <taxon>Fungi</taxon>
        <taxon>Dikarya</taxon>
        <taxon>Ascomycota</taxon>
        <taxon>Pezizomycotina</taxon>
        <taxon>Eurotiomycetes</taxon>
        <taxon>Eurotiomycetidae</taxon>
        <taxon>Eurotiales</taxon>
        <taxon>Aspergillaceae</taxon>
        <taxon>Aspergillus</taxon>
        <taxon>Aspergillus subgen. Fumigati</taxon>
    </lineage>
</organism>
<proteinExistence type="predicted"/>
<dbReference type="OrthoDB" id="4474617at2759"/>
<evidence type="ECO:0000259" key="1">
    <source>
        <dbReference type="Pfam" id="PF12937"/>
    </source>
</evidence>
<dbReference type="InterPro" id="IPR001810">
    <property type="entry name" value="F-box_dom"/>
</dbReference>
<feature type="domain" description="F-box" evidence="1">
    <location>
        <begin position="5"/>
        <end position="41"/>
    </location>
</feature>
<dbReference type="EMBL" id="JAAAPX010000122">
    <property type="protein sequence ID" value="KAF4230006.1"/>
    <property type="molecule type" value="Genomic_DNA"/>
</dbReference>
<reference evidence="2" key="2">
    <citation type="submission" date="2020-04" db="EMBL/GenBank/DDBJ databases">
        <authorList>
            <person name="Santos R.A.C."/>
            <person name="Steenwyk J.L."/>
            <person name="Rivero-Menendez O."/>
            <person name="Mead M.E."/>
            <person name="Silva L.P."/>
            <person name="Bastos R.W."/>
            <person name="Alastruey-Izquierdo A."/>
            <person name="Goldman G.H."/>
            <person name="Rokas A."/>
        </authorList>
    </citation>
    <scope>NUCLEOTIDE SEQUENCE</scope>
    <source>
        <strain evidence="2">CNM-CM6805</strain>
    </source>
</reference>
<keyword evidence="3" id="KW-1185">Reference proteome</keyword>